<comment type="caution">
    <text evidence="1">The sequence shown here is derived from an EMBL/GenBank/DDBJ whole genome shotgun (WGS) entry which is preliminary data.</text>
</comment>
<evidence type="ECO:0000313" key="2">
    <source>
        <dbReference type="Proteomes" id="UP000284676"/>
    </source>
</evidence>
<evidence type="ECO:0000313" key="1">
    <source>
        <dbReference type="EMBL" id="RHF73530.1"/>
    </source>
</evidence>
<dbReference type="AlphaFoldDB" id="A0A414PYD2"/>
<sequence>MESNFFDFLQFKIINEQKVIMKNNCFIIEETDRLAKLKKINLVSSSKYDVLCIKLDNMEKQIGLLKNKIPIVDYLLIVKKENKLIYIYIELKSRTVKSQKIENKKEFSSHYLKYIKEIFLKKNNLKLNTNLKIKERHLVIKYSQNILDYNSSRLFVGKTNYEQISLANNVNFPINKLIEE</sequence>
<name>A0A414PYD2_FUSMR</name>
<protein>
    <submittedName>
        <fullName evidence="1">Uncharacterized protein</fullName>
    </submittedName>
</protein>
<accession>A0A414PYD2</accession>
<dbReference type="Proteomes" id="UP000284676">
    <property type="component" value="Unassembled WGS sequence"/>
</dbReference>
<reference evidence="1 2" key="1">
    <citation type="submission" date="2018-08" db="EMBL/GenBank/DDBJ databases">
        <title>A genome reference for cultivated species of the human gut microbiota.</title>
        <authorList>
            <person name="Zou Y."/>
            <person name="Xue W."/>
            <person name="Luo G."/>
        </authorList>
    </citation>
    <scope>NUCLEOTIDE SEQUENCE [LARGE SCALE GENOMIC DNA]</scope>
    <source>
        <strain evidence="1 2">AM25-1</strain>
    </source>
</reference>
<dbReference type="RefSeq" id="WP_118234175.1">
    <property type="nucleotide sequence ID" value="NZ_QRHL01000004.1"/>
</dbReference>
<proteinExistence type="predicted"/>
<gene>
    <name evidence="1" type="ORF">DW663_04485</name>
</gene>
<dbReference type="EMBL" id="QRHL01000004">
    <property type="protein sequence ID" value="RHF73530.1"/>
    <property type="molecule type" value="Genomic_DNA"/>
</dbReference>
<organism evidence="1 2">
    <name type="scientific">Fusobacterium mortiferum</name>
    <dbReference type="NCBI Taxonomy" id="850"/>
    <lineage>
        <taxon>Bacteria</taxon>
        <taxon>Fusobacteriati</taxon>
        <taxon>Fusobacteriota</taxon>
        <taxon>Fusobacteriia</taxon>
        <taxon>Fusobacteriales</taxon>
        <taxon>Fusobacteriaceae</taxon>
        <taxon>Fusobacterium</taxon>
    </lineage>
</organism>